<name>A0A6N4XAF5_9FLAO</name>
<organism evidence="1 2">
    <name type="scientific">Chryseobacterium potabilaquae</name>
    <dbReference type="NCBI Taxonomy" id="2675057"/>
    <lineage>
        <taxon>Bacteria</taxon>
        <taxon>Pseudomonadati</taxon>
        <taxon>Bacteroidota</taxon>
        <taxon>Flavobacteriia</taxon>
        <taxon>Flavobacteriales</taxon>
        <taxon>Weeksellaceae</taxon>
        <taxon>Chryseobacterium group</taxon>
        <taxon>Chryseobacterium</taxon>
    </lineage>
</organism>
<accession>A0A6N4XAF5</accession>
<protein>
    <recommendedName>
        <fullName evidence="3">Phage portal protein</fullName>
    </recommendedName>
</protein>
<dbReference type="Proteomes" id="UP000445144">
    <property type="component" value="Unassembled WGS sequence"/>
</dbReference>
<gene>
    <name evidence="1" type="ORF">CHRY9293_01651</name>
</gene>
<sequence length="397" mass="45751">MLAPKRKTTEIKKSLRAENIELFTRKISIADDDKKIYVRDVDNLYPLRIEKIINNSPTAKKCANLMAKYIAGNGNEENFVVNKKGETINDLISSASVDIAYQYGVYFKLKYTLDLENSINDIIIFKPESIEVLDYVLMAKSKEDDDDFPGKYYVIKTEDNCLGAHNDQAIWYYPYSKDQKVIKAQMKQDCKAKEMENPTISQMLQNYRGQVYYMNLTPKYIYALPLVDSVYNDCDSEYRIGLYNNTQSRNGFLGKIVVKKYETDREEDVEFKDTVKQFFGAENSSDALIVSVPEAGNEDLTKSFVIDQIKPQFDDKLFETTIVNIRENIMGAFNNVPEPLIKAGNGALFGTNAETYKEMKRFYWEQNEMERSKLEQTLRMFGFKVNILPIKGVENGV</sequence>
<evidence type="ECO:0008006" key="3">
    <source>
        <dbReference type="Google" id="ProtNLM"/>
    </source>
</evidence>
<evidence type="ECO:0000313" key="2">
    <source>
        <dbReference type="Proteomes" id="UP000445144"/>
    </source>
</evidence>
<dbReference type="EMBL" id="CACVBR010000011">
    <property type="protein sequence ID" value="CAA7195454.1"/>
    <property type="molecule type" value="Genomic_DNA"/>
</dbReference>
<keyword evidence="2" id="KW-1185">Reference proteome</keyword>
<proteinExistence type="predicted"/>
<evidence type="ECO:0000313" key="1">
    <source>
        <dbReference type="EMBL" id="CAA7195454.1"/>
    </source>
</evidence>
<dbReference type="RefSeq" id="WP_162032534.1">
    <property type="nucleotide sequence ID" value="NZ_CACVBR010000011.1"/>
</dbReference>
<dbReference type="AlphaFoldDB" id="A0A6N4XAF5"/>
<reference evidence="1 2" key="1">
    <citation type="submission" date="2020-01" db="EMBL/GenBank/DDBJ databases">
        <authorList>
            <person name="Rodrigo-Torres L."/>
            <person name="Arahal R. D."/>
            <person name="Lucena T."/>
        </authorList>
    </citation>
    <scope>NUCLEOTIDE SEQUENCE [LARGE SCALE GENOMIC DNA]</scope>
    <source>
        <strain evidence="1 2">CECT 9293</strain>
    </source>
</reference>